<comment type="caution">
    <text evidence="5">The sequence shown here is derived from an EMBL/GenBank/DDBJ whole genome shotgun (WGS) entry which is preliminary data.</text>
</comment>
<feature type="signal peptide" evidence="2">
    <location>
        <begin position="1"/>
        <end position="20"/>
    </location>
</feature>
<gene>
    <name evidence="5" type="ORF">T190115A13A_250007</name>
</gene>
<protein>
    <submittedName>
        <fullName evidence="5">Secreted protein (Por secretion system target)</fullName>
    </submittedName>
</protein>
<accession>A0ABP1F9X2</accession>
<dbReference type="SUPFAM" id="SSF89372">
    <property type="entry name" value="Fucose-specific lectin"/>
    <property type="match status" value="1"/>
</dbReference>
<evidence type="ECO:0000259" key="3">
    <source>
        <dbReference type="Pfam" id="PF10162"/>
    </source>
</evidence>
<dbReference type="Pfam" id="PF10162">
    <property type="entry name" value="G8"/>
    <property type="match status" value="1"/>
</dbReference>
<keyword evidence="1 2" id="KW-0732">Signal</keyword>
<proteinExistence type="predicted"/>
<dbReference type="EMBL" id="CAXJRC010000017">
    <property type="protein sequence ID" value="CAL2106576.1"/>
    <property type="molecule type" value="Genomic_DNA"/>
</dbReference>
<dbReference type="InterPro" id="IPR019316">
    <property type="entry name" value="G8_domain"/>
</dbReference>
<name>A0ABP1F9X2_9FLAO</name>
<feature type="chain" id="PRO_5045116232" evidence="2">
    <location>
        <begin position="21"/>
        <end position="893"/>
    </location>
</feature>
<dbReference type="Proteomes" id="UP001497602">
    <property type="component" value="Unassembled WGS sequence"/>
</dbReference>
<feature type="domain" description="G8" evidence="3">
    <location>
        <begin position="374"/>
        <end position="435"/>
    </location>
</feature>
<dbReference type="RefSeq" id="WP_348738328.1">
    <property type="nucleotide sequence ID" value="NZ_CAXJRC010000017.1"/>
</dbReference>
<keyword evidence="6" id="KW-1185">Reference proteome</keyword>
<evidence type="ECO:0000256" key="2">
    <source>
        <dbReference type="SAM" id="SignalP"/>
    </source>
</evidence>
<evidence type="ECO:0000313" key="5">
    <source>
        <dbReference type="EMBL" id="CAL2106576.1"/>
    </source>
</evidence>
<dbReference type="Pfam" id="PF18962">
    <property type="entry name" value="Por_Secre_tail"/>
    <property type="match status" value="1"/>
</dbReference>
<dbReference type="NCBIfam" id="TIGR04183">
    <property type="entry name" value="Por_Secre_tail"/>
    <property type="match status" value="1"/>
</dbReference>
<reference evidence="5 6" key="1">
    <citation type="submission" date="2024-05" db="EMBL/GenBank/DDBJ databases">
        <authorList>
            <person name="Duchaud E."/>
        </authorList>
    </citation>
    <scope>NUCLEOTIDE SEQUENCE [LARGE SCALE GENOMIC DNA]</scope>
    <source>
        <strain evidence="5">Ena-SAMPLE-TAB-13-05-2024-13:56:06:370-140305</strain>
    </source>
</reference>
<feature type="domain" description="Secretion system C-terminal sorting" evidence="4">
    <location>
        <begin position="822"/>
        <end position="892"/>
    </location>
</feature>
<dbReference type="InterPro" id="IPR026444">
    <property type="entry name" value="Secre_tail"/>
</dbReference>
<organism evidence="5 6">
    <name type="scientific">Tenacibaculum vairaonense</name>
    <dbReference type="NCBI Taxonomy" id="3137860"/>
    <lineage>
        <taxon>Bacteria</taxon>
        <taxon>Pseudomonadati</taxon>
        <taxon>Bacteroidota</taxon>
        <taxon>Flavobacteriia</taxon>
        <taxon>Flavobacteriales</taxon>
        <taxon>Flavobacteriaceae</taxon>
        <taxon>Tenacibaculum</taxon>
    </lineage>
</organism>
<evidence type="ECO:0000259" key="4">
    <source>
        <dbReference type="Pfam" id="PF18962"/>
    </source>
</evidence>
<evidence type="ECO:0000313" key="6">
    <source>
        <dbReference type="Proteomes" id="UP001497602"/>
    </source>
</evidence>
<sequence>MKQITFLLCMLLIPITASWAQWTDLDPNNLPTSNTRDLSFSLDNNNVPYIAYIDGNNTNKLELKKYNGSVWESITIPNLTSVGLPFIKFDSNNTLYLAYTTQFSRIVVLKQNGNTWDTIGSKFDLESGQYFKYSLNFDNSNSPYVAYSDDNDNGYLVVKKFNGTAWGQVGSTLFSERSHKTSKLIFDNNIPYIAYVIDSKPYVKKYNGTTWELIGDTSAYNRVSQIDLQVSNNTPFLAFSYFGSSIFYLLEYNTNSWIDKSFSIGTYHLNLPKINIQDQTPYIFGFTLDINHNFRSSIAQKHNGTSWESFADGLGSIQTLNQYYDTTISNNGESTYIAFIDTSFRLVVKKHSSSTTINSFTGNTNNNWTEASNWSLNHLPTTEEDIEIPSGKTVLLDNIRATINNLTLEGTLIIGLNGLGQLTTNDINYQNGAITMYNQGSIIANGTITGFASIRAFYSKYNGQNLDATKWYLASLPIQGPTVKNVMDFSTLDTTTSTKGNVGFATYNNNAIGSSGWFYYKTTSNDLFYNTKGYAIKVSEESSVNYFSSSRHVGDLAPNINCAVNAGSKNNWNLLGNPYYASIPVNSNTGATTTFLSKFSDQLDPSYAAVYFWNPVTASYEVVNNASPAKYIKPMEGYFVMIKNTTNNLPFDKTLLAHEPMAPNRAYNEDINITLTLEEGKLQKQTFIKYLNNATNGLDVGYDAGLFNGDTSKTAIYTKLVSEGKGTPFALQCLAKEAVSNSNIPLGIKTEEGKELTIKAHSNNLPKGVRILLEDKETNTITDITDANSSYKATLTTKESKNRFYLHTTAKALSTEEIALDKINIVKLDANTLQLKGLKENATVNIYNVQGKLITNEKTTVSNTKVHIPSVATGVYLVTIKTATQQTTQKIIL</sequence>
<evidence type="ECO:0000256" key="1">
    <source>
        <dbReference type="ARBA" id="ARBA00022729"/>
    </source>
</evidence>